<reference evidence="1" key="1">
    <citation type="submission" date="2024-06" db="EMBL/GenBank/DDBJ databases">
        <authorList>
            <consortium name="consrtm"/>
            <person name="Uemura M."/>
            <person name="Terahara T."/>
        </authorList>
    </citation>
    <scope>NUCLEOTIDE SEQUENCE</scope>
    <source>
        <strain evidence="1">KM77-8</strain>
    </source>
</reference>
<name>A0AAT9HZF0_9ACTN</name>
<dbReference type="EMBL" id="AP035768">
    <property type="protein sequence ID" value="BFO22888.1"/>
    <property type="molecule type" value="Genomic_DNA"/>
</dbReference>
<evidence type="ECO:0000313" key="1">
    <source>
        <dbReference type="EMBL" id="BFO22888.1"/>
    </source>
</evidence>
<sequence length="72" mass="7450">MHAHEVTVGGQAHIAFERVRTVLDRFAVRGQGVLGGVLGGSAVCDDLGQVLSCVGHRVMVPSRAGGRSRGVV</sequence>
<proteinExistence type="predicted"/>
<accession>A0AAT9HZF0</accession>
<organism evidence="1">
    <name type="scientific">Streptomyces haneummycinicus</name>
    <dbReference type="NCBI Taxonomy" id="3074435"/>
    <lineage>
        <taxon>Bacteria</taxon>
        <taxon>Bacillati</taxon>
        <taxon>Actinomycetota</taxon>
        <taxon>Actinomycetes</taxon>
        <taxon>Kitasatosporales</taxon>
        <taxon>Streptomycetaceae</taxon>
        <taxon>Streptomyces</taxon>
    </lineage>
</organism>
<gene>
    <name evidence="1" type="ORF">SHKM778_92760</name>
</gene>
<reference evidence="1" key="2">
    <citation type="submission" date="2024-07" db="EMBL/GenBank/DDBJ databases">
        <title>Streptomyces haneummycinica sp. nov., a new antibiotic-producing actinobacterium isolated from marine sediment.</title>
        <authorList>
            <person name="Uemura M."/>
            <person name="Hamada M."/>
            <person name="Hirano S."/>
            <person name="Kobayashi K."/>
            <person name="Ohshiro T."/>
            <person name="Kobayashi T."/>
            <person name="Terahara T."/>
        </authorList>
    </citation>
    <scope>NUCLEOTIDE SEQUENCE</scope>
    <source>
        <strain evidence="1">KM77-8</strain>
    </source>
</reference>
<protein>
    <submittedName>
        <fullName evidence="1">Uncharacterized protein</fullName>
    </submittedName>
</protein>
<dbReference type="AlphaFoldDB" id="A0AAT9HZF0"/>